<protein>
    <submittedName>
        <fullName evidence="1">Uncharacterized protein</fullName>
    </submittedName>
</protein>
<dbReference type="EMBL" id="CAKOFQ010006857">
    <property type="protein sequence ID" value="CAH1977325.1"/>
    <property type="molecule type" value="Genomic_DNA"/>
</dbReference>
<comment type="caution">
    <text evidence="1">The sequence shown here is derived from an EMBL/GenBank/DDBJ whole genome shotgun (WGS) entry which is preliminary data.</text>
</comment>
<reference evidence="1" key="1">
    <citation type="submission" date="2022-03" db="EMBL/GenBank/DDBJ databases">
        <authorList>
            <person name="Sayadi A."/>
        </authorList>
    </citation>
    <scope>NUCLEOTIDE SEQUENCE</scope>
</reference>
<dbReference type="Proteomes" id="UP001152888">
    <property type="component" value="Unassembled WGS sequence"/>
</dbReference>
<dbReference type="AlphaFoldDB" id="A0A9P0KPL2"/>
<proteinExistence type="predicted"/>
<sequence length="28" mass="3227">MQEPKFCQSWIFYVSTGIFYGFANTSSS</sequence>
<keyword evidence="2" id="KW-1185">Reference proteome</keyword>
<organism evidence="1 2">
    <name type="scientific">Acanthoscelides obtectus</name>
    <name type="common">Bean weevil</name>
    <name type="synonym">Bruchus obtectus</name>
    <dbReference type="NCBI Taxonomy" id="200917"/>
    <lineage>
        <taxon>Eukaryota</taxon>
        <taxon>Metazoa</taxon>
        <taxon>Ecdysozoa</taxon>
        <taxon>Arthropoda</taxon>
        <taxon>Hexapoda</taxon>
        <taxon>Insecta</taxon>
        <taxon>Pterygota</taxon>
        <taxon>Neoptera</taxon>
        <taxon>Endopterygota</taxon>
        <taxon>Coleoptera</taxon>
        <taxon>Polyphaga</taxon>
        <taxon>Cucujiformia</taxon>
        <taxon>Chrysomeloidea</taxon>
        <taxon>Chrysomelidae</taxon>
        <taxon>Bruchinae</taxon>
        <taxon>Bruchini</taxon>
        <taxon>Acanthoscelides</taxon>
    </lineage>
</organism>
<evidence type="ECO:0000313" key="1">
    <source>
        <dbReference type="EMBL" id="CAH1977325.1"/>
    </source>
</evidence>
<evidence type="ECO:0000313" key="2">
    <source>
        <dbReference type="Proteomes" id="UP001152888"/>
    </source>
</evidence>
<gene>
    <name evidence="1" type="ORF">ACAOBT_LOCUS12599</name>
</gene>
<accession>A0A9P0KPL2</accession>
<name>A0A9P0KPL2_ACAOB</name>